<dbReference type="EMBL" id="JPKZ01001844">
    <property type="protein sequence ID" value="KHN79822.1"/>
    <property type="molecule type" value="Genomic_DNA"/>
</dbReference>
<dbReference type="Pfam" id="PF00188">
    <property type="entry name" value="CAP"/>
    <property type="match status" value="1"/>
</dbReference>
<evidence type="ECO:0000256" key="1">
    <source>
        <dbReference type="SAM" id="SignalP"/>
    </source>
</evidence>
<dbReference type="PRINTS" id="PR00838">
    <property type="entry name" value="V5ALLERGEN"/>
</dbReference>
<dbReference type="OrthoDB" id="337038at2759"/>
<dbReference type="SMART" id="SM00198">
    <property type="entry name" value="SCP"/>
    <property type="match status" value="1"/>
</dbReference>
<keyword evidence="1" id="KW-0732">Signal</keyword>
<proteinExistence type="predicted"/>
<accession>A0A0B2VEN3</accession>
<dbReference type="Proteomes" id="UP000031036">
    <property type="component" value="Unassembled WGS sequence"/>
</dbReference>
<dbReference type="SUPFAM" id="SSF55797">
    <property type="entry name" value="PR-1-like"/>
    <property type="match status" value="1"/>
</dbReference>
<dbReference type="PANTHER" id="PTHR10334">
    <property type="entry name" value="CYSTEINE-RICH SECRETORY PROTEIN-RELATED"/>
    <property type="match status" value="1"/>
</dbReference>
<gene>
    <name evidence="3" type="primary">GLIPR2</name>
    <name evidence="3" type="ORF">Tcan_07609</name>
</gene>
<evidence type="ECO:0000259" key="2">
    <source>
        <dbReference type="SMART" id="SM00198"/>
    </source>
</evidence>
<comment type="caution">
    <text evidence="3">The sequence shown here is derived from an EMBL/GenBank/DDBJ whole genome shotgun (WGS) entry which is preliminary data.</text>
</comment>
<dbReference type="PROSITE" id="PS01009">
    <property type="entry name" value="CRISP_1"/>
    <property type="match status" value="1"/>
</dbReference>
<organism evidence="3 4">
    <name type="scientific">Toxocara canis</name>
    <name type="common">Canine roundworm</name>
    <dbReference type="NCBI Taxonomy" id="6265"/>
    <lineage>
        <taxon>Eukaryota</taxon>
        <taxon>Metazoa</taxon>
        <taxon>Ecdysozoa</taxon>
        <taxon>Nematoda</taxon>
        <taxon>Chromadorea</taxon>
        <taxon>Rhabditida</taxon>
        <taxon>Spirurina</taxon>
        <taxon>Ascaridomorpha</taxon>
        <taxon>Ascaridoidea</taxon>
        <taxon>Toxocaridae</taxon>
        <taxon>Toxocara</taxon>
    </lineage>
</organism>
<dbReference type="InterPro" id="IPR035940">
    <property type="entry name" value="CAP_sf"/>
</dbReference>
<protein>
    <submittedName>
        <fullName evidence="3">Golgi-associated plant pathogenesis-related protein 1</fullName>
    </submittedName>
</protein>
<dbReference type="GO" id="GO:0005576">
    <property type="term" value="C:extracellular region"/>
    <property type="evidence" value="ECO:0007669"/>
    <property type="project" value="InterPro"/>
</dbReference>
<dbReference type="CDD" id="cd05382">
    <property type="entry name" value="CAP_GAPR1-like"/>
    <property type="match status" value="1"/>
</dbReference>
<sequence length="426" mass="48567">MLALGVTFFAAFSCCKFVIANDEGLDIIVQKYKALGYSEISDVKNERYQFRFCACEGVSNWPESDANCACSRTEDAEFVQKSVPHALYPSSCIHTPKQNKCLVGSIASSPKQKDLYVKVSVDRASLTDPPYQKIRESRFKSNVRLTCSKESSCENCIPCKNGFIEISYVVLSKSGSSMSSKEFRAETIDFRKFREPSVLRPLPMEYHKIDSKRVKPYKKIFADVTNQKISSLSTVEKIKDYLLAKSTQIQTVPATFDVKSFRDHLLKHHNIYRSRHGAPPLTYDYHLQHSAQYWAQQLAASTSCLKHDPVKRYGESLFFYAAKELPDEATMAEATVQSFYIEAPGYDYNSYKPLDYYKTGHFTQLVWKSTKNIGIGVGIRRFDGHRANACVPNFESNLFYVVVKYDPPGNVQSQQHYLENVLPPRY</sequence>
<feature type="domain" description="SCP" evidence="2">
    <location>
        <begin position="260"/>
        <end position="413"/>
    </location>
</feature>
<dbReference type="AlphaFoldDB" id="A0A0B2VEN3"/>
<evidence type="ECO:0000313" key="4">
    <source>
        <dbReference type="Proteomes" id="UP000031036"/>
    </source>
</evidence>
<dbReference type="OMA" id="HEQPRTY"/>
<dbReference type="Gene3D" id="3.40.33.10">
    <property type="entry name" value="CAP"/>
    <property type="match status" value="1"/>
</dbReference>
<dbReference type="PRINTS" id="PR00837">
    <property type="entry name" value="V5TPXLIKE"/>
</dbReference>
<feature type="signal peptide" evidence="1">
    <location>
        <begin position="1"/>
        <end position="20"/>
    </location>
</feature>
<dbReference type="InterPro" id="IPR034113">
    <property type="entry name" value="SCP_GAPR1-like"/>
</dbReference>
<name>A0A0B2VEN3_TOXCA</name>
<reference evidence="3 4" key="1">
    <citation type="submission" date="2014-11" db="EMBL/GenBank/DDBJ databases">
        <title>Genetic blueprint of the zoonotic pathogen Toxocara canis.</title>
        <authorList>
            <person name="Zhu X.-Q."/>
            <person name="Korhonen P.K."/>
            <person name="Cai H."/>
            <person name="Young N.D."/>
            <person name="Nejsum P."/>
            <person name="von Samson-Himmelstjerna G."/>
            <person name="Boag P.R."/>
            <person name="Tan P."/>
            <person name="Li Q."/>
            <person name="Min J."/>
            <person name="Yang Y."/>
            <person name="Wang X."/>
            <person name="Fang X."/>
            <person name="Hall R.S."/>
            <person name="Hofmann A."/>
            <person name="Sternberg P.W."/>
            <person name="Jex A.R."/>
            <person name="Gasser R.B."/>
        </authorList>
    </citation>
    <scope>NUCLEOTIDE SEQUENCE [LARGE SCALE GENOMIC DNA]</scope>
    <source>
        <strain evidence="3">PN_DK_2014</strain>
    </source>
</reference>
<dbReference type="InterPro" id="IPR001283">
    <property type="entry name" value="CRISP-related"/>
</dbReference>
<evidence type="ECO:0000313" key="3">
    <source>
        <dbReference type="EMBL" id="KHN79822.1"/>
    </source>
</evidence>
<dbReference type="STRING" id="6265.A0A0B2VEN3"/>
<dbReference type="InterPro" id="IPR002413">
    <property type="entry name" value="V5_allergen-like"/>
</dbReference>
<keyword evidence="4" id="KW-1185">Reference proteome</keyword>
<dbReference type="InterPro" id="IPR018244">
    <property type="entry name" value="Allrgn_V5/Tpx1_CS"/>
</dbReference>
<feature type="chain" id="PRO_5002095394" evidence="1">
    <location>
        <begin position="21"/>
        <end position="426"/>
    </location>
</feature>
<dbReference type="InterPro" id="IPR014044">
    <property type="entry name" value="CAP_dom"/>
</dbReference>